<dbReference type="RefSeq" id="WP_249294646.1">
    <property type="nucleotide sequence ID" value="NZ_JACRSV010000001.1"/>
</dbReference>
<comment type="caution">
    <text evidence="1">The sequence shown here is derived from an EMBL/GenBank/DDBJ whole genome shotgun (WGS) entry which is preliminary data.</text>
</comment>
<evidence type="ECO:0000313" key="2">
    <source>
        <dbReference type="Proteomes" id="UP000610760"/>
    </source>
</evidence>
<evidence type="ECO:0000313" key="1">
    <source>
        <dbReference type="EMBL" id="MBC8559717.1"/>
    </source>
</evidence>
<dbReference type="EMBL" id="JACRSV010000001">
    <property type="protein sequence ID" value="MBC8559717.1"/>
    <property type="molecule type" value="Genomic_DNA"/>
</dbReference>
<protein>
    <recommendedName>
        <fullName evidence="3">HTH cro/C1-type domain-containing protein</fullName>
    </recommendedName>
</protein>
<name>A0A926E3T2_9FIRM</name>
<organism evidence="1 2">
    <name type="scientific">Fumia xinanensis</name>
    <dbReference type="NCBI Taxonomy" id="2763659"/>
    <lineage>
        <taxon>Bacteria</taxon>
        <taxon>Bacillati</taxon>
        <taxon>Bacillota</taxon>
        <taxon>Clostridia</taxon>
        <taxon>Eubacteriales</taxon>
        <taxon>Oscillospiraceae</taxon>
        <taxon>Fumia</taxon>
    </lineage>
</organism>
<proteinExistence type="predicted"/>
<sequence>MEIRSPQEIAEMVVELCMEKGVSVNRMLSDCNLNKSVVDNLKRGSRASFPIMAALSAYFGVSIDSLMMKGGKETGAPSRDQVLAYTETGDRELEAVSGLTDDEQELLTMFRKLPPKEQVRLLGRVEAMLERYR</sequence>
<accession>A0A926E3T2</accession>
<gene>
    <name evidence="1" type="ORF">H8710_06465</name>
</gene>
<dbReference type="Gene3D" id="1.10.260.40">
    <property type="entry name" value="lambda repressor-like DNA-binding domains"/>
    <property type="match status" value="1"/>
</dbReference>
<dbReference type="InterPro" id="IPR010982">
    <property type="entry name" value="Lambda_DNA-bd_dom_sf"/>
</dbReference>
<dbReference type="AlphaFoldDB" id="A0A926E3T2"/>
<evidence type="ECO:0008006" key="3">
    <source>
        <dbReference type="Google" id="ProtNLM"/>
    </source>
</evidence>
<dbReference type="Proteomes" id="UP000610760">
    <property type="component" value="Unassembled WGS sequence"/>
</dbReference>
<keyword evidence="2" id="KW-1185">Reference proteome</keyword>
<reference evidence="1" key="1">
    <citation type="submission" date="2020-08" db="EMBL/GenBank/DDBJ databases">
        <title>Genome public.</title>
        <authorList>
            <person name="Liu C."/>
            <person name="Sun Q."/>
        </authorList>
    </citation>
    <scope>NUCLEOTIDE SEQUENCE</scope>
    <source>
        <strain evidence="1">NSJ-33</strain>
    </source>
</reference>
<dbReference type="GO" id="GO:0003677">
    <property type="term" value="F:DNA binding"/>
    <property type="evidence" value="ECO:0007669"/>
    <property type="project" value="InterPro"/>
</dbReference>